<sequence length="462" mass="52157">MITDTETPTSSKPSSSQMRRKLPKLAKICDRFAVSDRVGAAVGTAVLEGFGIVSQTEAANVIDRYKLRRERKMARDHLVNSTDAIQTLYFDGRKDKTIKLEKKGSRIGCDGTATNTGPAGGIIRLLEIKLGRPLQWLPCLLHANELPLRHLIKHLDGKTTGPQGFSGPIGSALLNCELQPVYNFVAISSSIPDVSLSELSTDQRYLHEMCLSVMTGCCSEELARRNPGKMAHSRWLTTANRILRLYISQQNPTHCLQMLATYIMQVYGPVWFAIKSKPSCVDGTKHIWLTVHLSRSLPTEVRNIIDPVIQRNAYFANQENLLIAMVTDDRDHIKQLGLRRILKARKEQKTGIRKFFIPRLNFDSTDYVDLINWQEAEVTAPPLLANIPMSEITSRIHDQNNIMLPIIQVPCHTQTVERHVKLVTEASQSVCGERARNGFIKNRILSRQQMTAFNQKTDYRFD</sequence>
<accession>A0AAD8EXV5</accession>
<keyword evidence="3" id="KW-1185">Reference proteome</keyword>
<organism evidence="2 3">
    <name type="scientific">Biomphalaria pfeifferi</name>
    <name type="common">Bloodfluke planorb</name>
    <name type="synonym">Freshwater snail</name>
    <dbReference type="NCBI Taxonomy" id="112525"/>
    <lineage>
        <taxon>Eukaryota</taxon>
        <taxon>Metazoa</taxon>
        <taxon>Spiralia</taxon>
        <taxon>Lophotrochozoa</taxon>
        <taxon>Mollusca</taxon>
        <taxon>Gastropoda</taxon>
        <taxon>Heterobranchia</taxon>
        <taxon>Euthyneura</taxon>
        <taxon>Panpulmonata</taxon>
        <taxon>Hygrophila</taxon>
        <taxon>Lymnaeoidea</taxon>
        <taxon>Planorbidae</taxon>
        <taxon>Biomphalaria</taxon>
    </lineage>
</organism>
<dbReference type="PANTHER" id="PTHR46409:SF1">
    <property type="entry name" value="HTH PSQ-TYPE DOMAIN-CONTAINING PROTEIN"/>
    <property type="match status" value="1"/>
</dbReference>
<dbReference type="AlphaFoldDB" id="A0AAD8EXV5"/>
<feature type="region of interest" description="Disordered" evidence="1">
    <location>
        <begin position="1"/>
        <end position="20"/>
    </location>
</feature>
<name>A0AAD8EXV5_BIOPF</name>
<dbReference type="PANTHER" id="PTHR46409">
    <property type="entry name" value="HTH PSQ-TYPE DOMAIN-CONTAINING PROTEIN"/>
    <property type="match status" value="1"/>
</dbReference>
<evidence type="ECO:0000313" key="2">
    <source>
        <dbReference type="EMBL" id="KAK0043131.1"/>
    </source>
</evidence>
<evidence type="ECO:0000256" key="1">
    <source>
        <dbReference type="SAM" id="MobiDB-lite"/>
    </source>
</evidence>
<comment type="caution">
    <text evidence="2">The sequence shown here is derived from an EMBL/GenBank/DDBJ whole genome shotgun (WGS) entry which is preliminary data.</text>
</comment>
<protein>
    <submittedName>
        <fullName evidence="2">Uncharacterized protein</fullName>
    </submittedName>
</protein>
<proteinExistence type="predicted"/>
<reference evidence="2" key="2">
    <citation type="submission" date="2023-04" db="EMBL/GenBank/DDBJ databases">
        <authorList>
            <person name="Bu L."/>
            <person name="Lu L."/>
            <person name="Laidemitt M.R."/>
            <person name="Zhang S.M."/>
            <person name="Mutuku M."/>
            <person name="Mkoji G."/>
            <person name="Steinauer M."/>
            <person name="Loker E.S."/>
        </authorList>
    </citation>
    <scope>NUCLEOTIDE SEQUENCE</scope>
    <source>
        <strain evidence="2">KasaAsao</strain>
        <tissue evidence="2">Whole Snail</tissue>
    </source>
</reference>
<dbReference type="Proteomes" id="UP001233172">
    <property type="component" value="Unassembled WGS sequence"/>
</dbReference>
<dbReference type="EMBL" id="JASAOG010000224">
    <property type="protein sequence ID" value="KAK0043131.1"/>
    <property type="molecule type" value="Genomic_DNA"/>
</dbReference>
<feature type="compositionally biased region" description="Low complexity" evidence="1">
    <location>
        <begin position="7"/>
        <end position="16"/>
    </location>
</feature>
<gene>
    <name evidence="2" type="ORF">Bpfe_027478</name>
</gene>
<evidence type="ECO:0000313" key="3">
    <source>
        <dbReference type="Proteomes" id="UP001233172"/>
    </source>
</evidence>
<reference evidence="2" key="1">
    <citation type="journal article" date="2023" name="PLoS Negl. Trop. Dis.">
        <title>A genome sequence for Biomphalaria pfeifferi, the major vector snail for the human-infecting parasite Schistosoma mansoni.</title>
        <authorList>
            <person name="Bu L."/>
            <person name="Lu L."/>
            <person name="Laidemitt M.R."/>
            <person name="Zhang S.M."/>
            <person name="Mutuku M."/>
            <person name="Mkoji G."/>
            <person name="Steinauer M."/>
            <person name="Loker E.S."/>
        </authorList>
    </citation>
    <scope>NUCLEOTIDE SEQUENCE</scope>
    <source>
        <strain evidence="2">KasaAsao</strain>
    </source>
</reference>